<dbReference type="EMBL" id="CP015106">
    <property type="protein sequence ID" value="ASJ14218.1"/>
    <property type="molecule type" value="Genomic_DNA"/>
</dbReference>
<evidence type="ECO:0000313" key="2">
    <source>
        <dbReference type="Proteomes" id="UP000250085"/>
    </source>
</evidence>
<accession>A0A2Z2MWI6</accession>
<keyword evidence="2" id="KW-1185">Reference proteome</keyword>
<dbReference type="Proteomes" id="UP000250085">
    <property type="component" value="Chromosome"/>
</dbReference>
<name>A0A2Z2MWI6_9EURY</name>
<dbReference type="KEGG" id="trl:A3L10_03340"/>
<organism evidence="1 2">
    <name type="scientific">Thermococcus radiotolerans</name>
    <dbReference type="NCBI Taxonomy" id="187880"/>
    <lineage>
        <taxon>Archaea</taxon>
        <taxon>Methanobacteriati</taxon>
        <taxon>Methanobacteriota</taxon>
        <taxon>Thermococci</taxon>
        <taxon>Thermococcales</taxon>
        <taxon>Thermococcaceae</taxon>
        <taxon>Thermococcus</taxon>
    </lineage>
</organism>
<evidence type="ECO:0000313" key="1">
    <source>
        <dbReference type="EMBL" id="ASJ14218.1"/>
    </source>
</evidence>
<gene>
    <name evidence="1" type="ORF">A3L10_03340</name>
</gene>
<protein>
    <submittedName>
        <fullName evidence="1">Uncharacterized protein</fullName>
    </submittedName>
</protein>
<reference evidence="1 2" key="1">
    <citation type="submission" date="2016-04" db="EMBL/GenBank/DDBJ databases">
        <title>Complete genome sequence of Thermococcus radiotolerans type strain EJ2.</title>
        <authorList>
            <person name="Oger P.M."/>
        </authorList>
    </citation>
    <scope>NUCLEOTIDE SEQUENCE [LARGE SCALE GENOMIC DNA]</scope>
    <source>
        <strain evidence="1 2">EJ2</strain>
    </source>
</reference>
<sequence>MGKKMKKVYLVGIAVMILTLTFYFGDFALARSETHASAQIGGLRNANATFNEGFCVYPDSSFGNLVAAELRARGHKVLTLSAPVECDGQFLAVWVEWFNVSYSPVLSKGHVRVIAVYSSVGDLSHYLKYKNATDKRRALVEFERTKKPQFQAYIIIDVSDESEGFIALKGYQDYLLRQAAKAVADQAERFELEGKMKEGSD</sequence>
<proteinExistence type="predicted"/>
<dbReference type="AlphaFoldDB" id="A0A2Z2MWI6"/>